<protein>
    <submittedName>
        <fullName evidence="2">Uncharacterized protein</fullName>
    </submittedName>
</protein>
<evidence type="ECO:0000313" key="1">
    <source>
        <dbReference type="EMBL" id="MBB5107229.1"/>
    </source>
</evidence>
<dbReference type="EMBL" id="JACHJD010000013">
    <property type="protein sequence ID" value="MBB5107229.1"/>
    <property type="molecule type" value="Genomic_DNA"/>
</dbReference>
<accession>A0A5P2X4U3</accession>
<reference evidence="2 3" key="1">
    <citation type="submission" date="2017-09" db="EMBL/GenBank/DDBJ databases">
        <authorList>
            <person name="Lee N."/>
            <person name="Cho B.-K."/>
        </authorList>
    </citation>
    <scope>NUCLEOTIDE SEQUENCE [LARGE SCALE GENOMIC DNA]</scope>
    <source>
        <strain evidence="2 3">ATCC 27465</strain>
    </source>
</reference>
<dbReference type="Proteomes" id="UP000326505">
    <property type="component" value="Chromosome"/>
</dbReference>
<dbReference type="EMBL" id="CP023690">
    <property type="protein sequence ID" value="QEV57576.1"/>
    <property type="molecule type" value="Genomic_DNA"/>
</dbReference>
<dbReference type="OrthoDB" id="9850023at2"/>
<dbReference type="AlphaFoldDB" id="A0A5P2X4U3"/>
<evidence type="ECO:0000313" key="3">
    <source>
        <dbReference type="Proteomes" id="UP000326505"/>
    </source>
</evidence>
<reference evidence="1 4" key="2">
    <citation type="submission" date="2020-08" db="EMBL/GenBank/DDBJ databases">
        <title>Genomic Encyclopedia of Type Strains, Phase III (KMG-III): the genomes of soil and plant-associated and newly described type strains.</title>
        <authorList>
            <person name="Whitman W."/>
        </authorList>
    </citation>
    <scope>NUCLEOTIDE SEQUENCE [LARGE SCALE GENOMIC DNA]</scope>
    <source>
        <strain evidence="1 4">CECT 3146</strain>
    </source>
</reference>
<evidence type="ECO:0000313" key="2">
    <source>
        <dbReference type="EMBL" id="QEV57576.1"/>
    </source>
</evidence>
<organism evidence="2 3">
    <name type="scientific">Streptomyces spectabilis</name>
    <dbReference type="NCBI Taxonomy" id="68270"/>
    <lineage>
        <taxon>Bacteria</taxon>
        <taxon>Bacillati</taxon>
        <taxon>Actinomycetota</taxon>
        <taxon>Actinomycetes</taxon>
        <taxon>Kitasatosporales</taxon>
        <taxon>Streptomycetaceae</taxon>
        <taxon>Streptomyces</taxon>
    </lineage>
</organism>
<name>A0A5P2X4U3_STRST</name>
<evidence type="ECO:0000313" key="4">
    <source>
        <dbReference type="Proteomes" id="UP000549009"/>
    </source>
</evidence>
<dbReference type="KEGG" id="sspb:CP982_01610"/>
<dbReference type="RefSeq" id="WP_150508785.1">
    <property type="nucleotide sequence ID" value="NZ_BMSQ01000013.1"/>
</dbReference>
<keyword evidence="4" id="KW-1185">Reference proteome</keyword>
<proteinExistence type="predicted"/>
<dbReference type="Proteomes" id="UP000549009">
    <property type="component" value="Unassembled WGS sequence"/>
</dbReference>
<gene>
    <name evidence="2" type="ORF">CP982_01610</name>
    <name evidence="1" type="ORF">FHS40_006346</name>
</gene>
<sequence>MTHQTLVVTTPDAAAGAAAANELEGDYKVLEVDMGKVADELELPEGACSDRGGEVLVAPRNAVNITYSTAPAQDAADKAADAGDAAADAQLALEELAETSDSCNLNVEWEESSEPDDMTQYDPEQTPEGASVKAAAVRPYAQKIASDCFRRKTLSAKWLGRKIYAAFNDSCYQNWVERYDGNKTWNFYSKRALSTCDG</sequence>